<accession>A0A0A8YXY0</accession>
<reference evidence="1" key="1">
    <citation type="submission" date="2014-09" db="EMBL/GenBank/DDBJ databases">
        <authorList>
            <person name="Magalhaes I.L.F."/>
            <person name="Oliveira U."/>
            <person name="Santos F.R."/>
            <person name="Vidigal T.H.D.A."/>
            <person name="Brescovit A.D."/>
            <person name="Santos A.J."/>
        </authorList>
    </citation>
    <scope>NUCLEOTIDE SEQUENCE</scope>
    <source>
        <tissue evidence="1">Shoot tissue taken approximately 20 cm above the soil surface</tissue>
    </source>
</reference>
<proteinExistence type="predicted"/>
<dbReference type="AlphaFoldDB" id="A0A0A8YXY0"/>
<name>A0A0A8YXY0_ARUDO</name>
<protein>
    <submittedName>
        <fullName evidence="1">Uncharacterized protein</fullName>
    </submittedName>
</protein>
<evidence type="ECO:0000313" key="1">
    <source>
        <dbReference type="EMBL" id="JAD27462.1"/>
    </source>
</evidence>
<reference evidence="1" key="2">
    <citation type="journal article" date="2015" name="Data Brief">
        <title>Shoot transcriptome of the giant reed, Arundo donax.</title>
        <authorList>
            <person name="Barrero R.A."/>
            <person name="Guerrero F.D."/>
            <person name="Moolhuijzen P."/>
            <person name="Goolsby J.A."/>
            <person name="Tidwell J."/>
            <person name="Bellgard S.E."/>
            <person name="Bellgard M.I."/>
        </authorList>
    </citation>
    <scope>NUCLEOTIDE SEQUENCE</scope>
    <source>
        <tissue evidence="1">Shoot tissue taken approximately 20 cm above the soil surface</tissue>
    </source>
</reference>
<sequence>MELCCPAGISEPGSSSLTG</sequence>
<organism evidence="1">
    <name type="scientific">Arundo donax</name>
    <name type="common">Giant reed</name>
    <name type="synonym">Donax arundinaceus</name>
    <dbReference type="NCBI Taxonomy" id="35708"/>
    <lineage>
        <taxon>Eukaryota</taxon>
        <taxon>Viridiplantae</taxon>
        <taxon>Streptophyta</taxon>
        <taxon>Embryophyta</taxon>
        <taxon>Tracheophyta</taxon>
        <taxon>Spermatophyta</taxon>
        <taxon>Magnoliopsida</taxon>
        <taxon>Liliopsida</taxon>
        <taxon>Poales</taxon>
        <taxon>Poaceae</taxon>
        <taxon>PACMAD clade</taxon>
        <taxon>Arundinoideae</taxon>
        <taxon>Arundineae</taxon>
        <taxon>Arundo</taxon>
    </lineage>
</organism>
<dbReference type="EMBL" id="GBRH01270433">
    <property type="protein sequence ID" value="JAD27462.1"/>
    <property type="molecule type" value="Transcribed_RNA"/>
</dbReference>